<proteinExistence type="predicted"/>
<name>A0A1R4JQ37_9MICO</name>
<protein>
    <submittedName>
        <fullName evidence="2">Uncharacterized protein</fullName>
    </submittedName>
</protein>
<evidence type="ECO:0000313" key="3">
    <source>
        <dbReference type="Proteomes" id="UP000196778"/>
    </source>
</evidence>
<feature type="region of interest" description="Disordered" evidence="1">
    <location>
        <begin position="1"/>
        <end position="58"/>
    </location>
</feature>
<organism evidence="2 3">
    <name type="scientific">Mycetocola reblochoni REB411</name>
    <dbReference type="NCBI Taxonomy" id="1255698"/>
    <lineage>
        <taxon>Bacteria</taxon>
        <taxon>Bacillati</taxon>
        <taxon>Actinomycetota</taxon>
        <taxon>Actinomycetes</taxon>
        <taxon>Micrococcales</taxon>
        <taxon>Microbacteriaceae</taxon>
        <taxon>Mycetocola</taxon>
    </lineage>
</organism>
<evidence type="ECO:0000313" key="2">
    <source>
        <dbReference type="EMBL" id="SJN34099.1"/>
    </source>
</evidence>
<sequence>MSLLLSVEPDRPRDSRGEWARPARRTHLDIRGGRLVSSTAELADGKTHDRAPRTDGRG</sequence>
<keyword evidence="3" id="KW-1185">Reference proteome</keyword>
<evidence type="ECO:0000256" key="1">
    <source>
        <dbReference type="SAM" id="MobiDB-lite"/>
    </source>
</evidence>
<reference evidence="3" key="1">
    <citation type="submission" date="2017-02" db="EMBL/GenBank/DDBJ databases">
        <authorList>
            <person name="Dridi B."/>
        </authorList>
    </citation>
    <scope>NUCLEOTIDE SEQUENCE [LARGE SCALE GENOMIC DNA]</scope>
    <source>
        <strain evidence="3">EB411</strain>
    </source>
</reference>
<dbReference type="Proteomes" id="UP000196778">
    <property type="component" value="Unassembled WGS sequence"/>
</dbReference>
<gene>
    <name evidence="2" type="ORF">FM119_08765</name>
</gene>
<dbReference type="AlphaFoldDB" id="A0A1R4JQ37"/>
<feature type="compositionally biased region" description="Basic and acidic residues" evidence="1">
    <location>
        <begin position="43"/>
        <end position="58"/>
    </location>
</feature>
<accession>A0A1R4JQ37</accession>
<feature type="compositionally biased region" description="Basic and acidic residues" evidence="1">
    <location>
        <begin position="8"/>
        <end position="32"/>
    </location>
</feature>
<dbReference type="EMBL" id="FUKR01000050">
    <property type="protein sequence ID" value="SJN34099.1"/>
    <property type="molecule type" value="Genomic_DNA"/>
</dbReference>